<protein>
    <submittedName>
        <fullName evidence="3">Uncharacterized protein</fullName>
    </submittedName>
</protein>
<evidence type="ECO:0000313" key="3">
    <source>
        <dbReference type="EMBL" id="CAB0043449.1"/>
    </source>
</evidence>
<feature type="transmembrane region" description="Helical" evidence="2">
    <location>
        <begin position="180"/>
        <end position="203"/>
    </location>
</feature>
<dbReference type="Proteomes" id="UP000479190">
    <property type="component" value="Unassembled WGS sequence"/>
</dbReference>
<feature type="region of interest" description="Disordered" evidence="1">
    <location>
        <begin position="77"/>
        <end position="122"/>
    </location>
</feature>
<sequence length="275" mass="31007">MSRSSTVTIFRGIFLGGFLIFGVSPLSREGELRSPSPAEVPPASGTSFSSRQFGYLLRDRDTHFASYRLREYRDHLRGEHTPPSAPVVHHRPALGRSPSRGFSSAVSSRSSSSRPVRALHRFPGPTGRRADYYSATPCIVLETVALAFKSIYTKITDHWRTINNVEELEIMTKNMNNVHVIAKIYALWCFFGMEFFLAIPVSYPLLDYVIPMENRTRVVAFPCYVEYGLDPQKYYYPLMTQGFFGSLGCVAVFAAFDLSYMMLTSYVIGLFALAK</sequence>
<reference evidence="3 4" key="1">
    <citation type="submission" date="2020-02" db="EMBL/GenBank/DDBJ databases">
        <authorList>
            <person name="Ferguson B K."/>
        </authorList>
    </citation>
    <scope>NUCLEOTIDE SEQUENCE [LARGE SCALE GENOMIC DNA]</scope>
</reference>
<keyword evidence="2" id="KW-0812">Transmembrane</keyword>
<evidence type="ECO:0000313" key="4">
    <source>
        <dbReference type="Proteomes" id="UP000479190"/>
    </source>
</evidence>
<evidence type="ECO:0000256" key="1">
    <source>
        <dbReference type="SAM" id="MobiDB-lite"/>
    </source>
</evidence>
<dbReference type="EMBL" id="CADCXV010001316">
    <property type="protein sequence ID" value="CAB0043449.1"/>
    <property type="molecule type" value="Genomic_DNA"/>
</dbReference>
<proteinExistence type="predicted"/>
<organism evidence="3 4">
    <name type="scientific">Trichogramma brassicae</name>
    <dbReference type="NCBI Taxonomy" id="86971"/>
    <lineage>
        <taxon>Eukaryota</taxon>
        <taxon>Metazoa</taxon>
        <taxon>Ecdysozoa</taxon>
        <taxon>Arthropoda</taxon>
        <taxon>Hexapoda</taxon>
        <taxon>Insecta</taxon>
        <taxon>Pterygota</taxon>
        <taxon>Neoptera</taxon>
        <taxon>Endopterygota</taxon>
        <taxon>Hymenoptera</taxon>
        <taxon>Apocrita</taxon>
        <taxon>Proctotrupomorpha</taxon>
        <taxon>Chalcidoidea</taxon>
        <taxon>Trichogrammatidae</taxon>
        <taxon>Trichogramma</taxon>
    </lineage>
</organism>
<dbReference type="OrthoDB" id="10482323at2759"/>
<feature type="compositionally biased region" description="Low complexity" evidence="1">
    <location>
        <begin position="96"/>
        <end position="116"/>
    </location>
</feature>
<name>A0A6H5J5K3_9HYME</name>
<dbReference type="AlphaFoldDB" id="A0A6H5J5K3"/>
<feature type="transmembrane region" description="Helical" evidence="2">
    <location>
        <begin position="6"/>
        <end position="26"/>
    </location>
</feature>
<accession>A0A6H5J5K3</accession>
<gene>
    <name evidence="3" type="ORF">TBRA_LOCUS15037</name>
</gene>
<keyword evidence="4" id="KW-1185">Reference proteome</keyword>
<feature type="transmembrane region" description="Helical" evidence="2">
    <location>
        <begin position="243"/>
        <end position="273"/>
    </location>
</feature>
<keyword evidence="2" id="KW-1133">Transmembrane helix</keyword>
<evidence type="ECO:0000256" key="2">
    <source>
        <dbReference type="SAM" id="Phobius"/>
    </source>
</evidence>
<keyword evidence="2" id="KW-0472">Membrane</keyword>